<feature type="compositionally biased region" description="Basic and acidic residues" evidence="12">
    <location>
        <begin position="267"/>
        <end position="284"/>
    </location>
</feature>
<keyword evidence="8" id="KW-0832">Ubl conjugation</keyword>
<keyword evidence="2" id="KW-0678">Repressor</keyword>
<comment type="subcellular location">
    <subcellularLocation>
        <location evidence="1">Nucleus</location>
    </subcellularLocation>
</comment>
<evidence type="ECO:0008006" key="18">
    <source>
        <dbReference type="Google" id="ProtNLM"/>
    </source>
</evidence>
<dbReference type="GO" id="GO:0003682">
    <property type="term" value="F:chromatin binding"/>
    <property type="evidence" value="ECO:0007669"/>
    <property type="project" value="TreeGrafter"/>
</dbReference>
<keyword evidence="3" id="KW-1017">Isopeptide bond</keyword>
<accession>A0AAN7P576</accession>
<feature type="compositionally biased region" description="Low complexity" evidence="12">
    <location>
        <begin position="444"/>
        <end position="463"/>
    </location>
</feature>
<evidence type="ECO:0000256" key="6">
    <source>
        <dbReference type="ARBA" id="ARBA00022771"/>
    </source>
</evidence>
<dbReference type="InterPro" id="IPR013083">
    <property type="entry name" value="Znf_RING/FYVE/PHD"/>
</dbReference>
<protein>
    <recommendedName>
        <fullName evidence="18">Histone acetyltransferase</fullName>
    </recommendedName>
</protein>
<evidence type="ECO:0000256" key="10">
    <source>
        <dbReference type="ARBA" id="ARBA00023242"/>
    </source>
</evidence>
<dbReference type="CDD" id="cd09583">
    <property type="entry name" value="SAM_Atherin-like"/>
    <property type="match status" value="1"/>
</dbReference>
<dbReference type="InterPro" id="IPR013761">
    <property type="entry name" value="SAM/pointed_sf"/>
</dbReference>
<evidence type="ECO:0000259" key="14">
    <source>
        <dbReference type="PROSITE" id="PS50089"/>
    </source>
</evidence>
<feature type="region of interest" description="Disordered" evidence="12">
    <location>
        <begin position="240"/>
        <end position="293"/>
    </location>
</feature>
<dbReference type="InterPro" id="IPR048589">
    <property type="entry name" value="SAMD1-like_WH"/>
</dbReference>
<keyword evidence="10" id="KW-0539">Nucleus</keyword>
<dbReference type="PROSITE" id="PS50089">
    <property type="entry name" value="ZF_RING_2"/>
    <property type="match status" value="1"/>
</dbReference>
<dbReference type="PROSITE" id="PS50016">
    <property type="entry name" value="ZF_PHD_2"/>
    <property type="match status" value="2"/>
</dbReference>
<dbReference type="PANTHER" id="PTHR12247">
    <property type="entry name" value="POLYCOMB GROUP PROTEIN"/>
    <property type="match status" value="1"/>
</dbReference>
<dbReference type="SMART" id="SM00249">
    <property type="entry name" value="PHD"/>
    <property type="match status" value="2"/>
</dbReference>
<proteinExistence type="predicted"/>
<dbReference type="InterPro" id="IPR019787">
    <property type="entry name" value="Znf_PHD-finger"/>
</dbReference>
<evidence type="ECO:0000256" key="9">
    <source>
        <dbReference type="ARBA" id="ARBA00022853"/>
    </source>
</evidence>
<comment type="caution">
    <text evidence="16">The sequence shown here is derived from an EMBL/GenBank/DDBJ whole genome shotgun (WGS) entry which is preliminary data.</text>
</comment>
<dbReference type="SUPFAM" id="SSF47769">
    <property type="entry name" value="SAM/Pointed domain"/>
    <property type="match status" value="1"/>
</dbReference>
<feature type="domain" description="SAMD1-like winged helix (WH)" evidence="15">
    <location>
        <begin position="1"/>
        <end position="74"/>
    </location>
</feature>
<evidence type="ECO:0000256" key="4">
    <source>
        <dbReference type="ARBA" id="ARBA00022553"/>
    </source>
</evidence>
<evidence type="ECO:0000256" key="7">
    <source>
        <dbReference type="ARBA" id="ARBA00022833"/>
    </source>
</evidence>
<keyword evidence="9" id="KW-0156">Chromatin regulator</keyword>
<dbReference type="AlphaFoldDB" id="A0AAN7P576"/>
<feature type="domain" description="RING-type" evidence="14">
    <location>
        <begin position="297"/>
        <end position="347"/>
    </location>
</feature>
<evidence type="ECO:0000259" key="15">
    <source>
        <dbReference type="PROSITE" id="PS52014"/>
    </source>
</evidence>
<dbReference type="SUPFAM" id="SSF57903">
    <property type="entry name" value="FYVE/PHD zinc finger"/>
    <property type="match status" value="2"/>
</dbReference>
<dbReference type="GO" id="GO:0045892">
    <property type="term" value="P:negative regulation of DNA-templated transcription"/>
    <property type="evidence" value="ECO:0007669"/>
    <property type="project" value="TreeGrafter"/>
</dbReference>
<keyword evidence="6 11" id="KW-0863">Zinc-finger</keyword>
<evidence type="ECO:0000313" key="17">
    <source>
        <dbReference type="Proteomes" id="UP001353858"/>
    </source>
</evidence>
<keyword evidence="17" id="KW-1185">Reference proteome</keyword>
<keyword evidence="5" id="KW-0479">Metal-binding</keyword>
<evidence type="ECO:0000256" key="12">
    <source>
        <dbReference type="SAM" id="MobiDB-lite"/>
    </source>
</evidence>
<gene>
    <name evidence="16" type="ORF">RN001_012205</name>
</gene>
<organism evidence="16 17">
    <name type="scientific">Aquatica leii</name>
    <dbReference type="NCBI Taxonomy" id="1421715"/>
    <lineage>
        <taxon>Eukaryota</taxon>
        <taxon>Metazoa</taxon>
        <taxon>Ecdysozoa</taxon>
        <taxon>Arthropoda</taxon>
        <taxon>Hexapoda</taxon>
        <taxon>Insecta</taxon>
        <taxon>Pterygota</taxon>
        <taxon>Neoptera</taxon>
        <taxon>Endopterygota</taxon>
        <taxon>Coleoptera</taxon>
        <taxon>Polyphaga</taxon>
        <taxon>Elateriformia</taxon>
        <taxon>Elateroidea</taxon>
        <taxon>Lampyridae</taxon>
        <taxon>Luciolinae</taxon>
        <taxon>Aquatica</taxon>
    </lineage>
</organism>
<evidence type="ECO:0000259" key="13">
    <source>
        <dbReference type="PROSITE" id="PS50016"/>
    </source>
</evidence>
<dbReference type="Proteomes" id="UP001353858">
    <property type="component" value="Unassembled WGS sequence"/>
</dbReference>
<sequence length="569" mass="64885">MNDIKHKDRILEAIDQLRRRKARPDIHRICNFLMRRFGINSVDAKVDLQKCVEKEIVLRVEYKGSISYRNAAKKYSHLKRDGENLPIMSSKPNRKFVALLTNAIAELIVHEPDYLEVGVPGPELIRNILSKDNVQYTKKYVSILLEKEVESGGLVKMENGNYLVGPTKTEFPPENFLEQYEIPKERDEHELHKIFMKKERKKTIKFGLKRGKMENGVSSDGKNYKSSEYGILRVGSRRKRAKKVFDPSDNNIPKKRGRPVGSLNKSTIEKQLAKLTDGDSRPESRSSLNGREQGGVCSVCHNNKKNTSERLVSCRECSNKAHVNCLNGDDMMLKMYPDNTWQCPHCKTCCVCYETSDAGNLTVCSVCADAYHSGCHQPRILEKIRSGGKWLCINCQMPEQLQVTEIHPNVSSSDVFTHREMDSDLLDKEPSSPLSMSDDSNQNSLTGSLTPPTLSPQPSALSTVPSPEIKCNMSDSQSVKELDLEDLIDPSIPDATDWSYEDVYNYFVQYFPNEAKVFKEQEIDGRSLLLMKRMDVLTSLKLKLGPALKIYRHVVKLQFRRDDPKLYWL</sequence>
<dbReference type="Gene3D" id="1.10.150.50">
    <property type="entry name" value="Transcription Factor, Ets-1"/>
    <property type="match status" value="1"/>
</dbReference>
<dbReference type="Pfam" id="PF00628">
    <property type="entry name" value="PHD"/>
    <property type="match status" value="2"/>
</dbReference>
<dbReference type="GO" id="GO:0005634">
    <property type="term" value="C:nucleus"/>
    <property type="evidence" value="ECO:0007669"/>
    <property type="project" value="UniProtKB-SubCell"/>
</dbReference>
<dbReference type="GO" id="GO:0006325">
    <property type="term" value="P:chromatin organization"/>
    <property type="evidence" value="ECO:0007669"/>
    <property type="project" value="UniProtKB-KW"/>
</dbReference>
<dbReference type="InterPro" id="IPR011011">
    <property type="entry name" value="Znf_FYVE_PHD"/>
</dbReference>
<dbReference type="GO" id="GO:0008270">
    <property type="term" value="F:zinc ion binding"/>
    <property type="evidence" value="ECO:0007669"/>
    <property type="project" value="UniProtKB-KW"/>
</dbReference>
<evidence type="ECO:0000313" key="16">
    <source>
        <dbReference type="EMBL" id="KAK4875783.1"/>
    </source>
</evidence>
<reference evidence="17" key="1">
    <citation type="submission" date="2023-01" db="EMBL/GenBank/DDBJ databases">
        <title>Key to firefly adult light organ development and bioluminescence: homeobox transcription factors regulate luciferase expression and transportation to peroxisome.</title>
        <authorList>
            <person name="Fu X."/>
        </authorList>
    </citation>
    <scope>NUCLEOTIDE SEQUENCE [LARGE SCALE GENOMIC DNA]</scope>
</reference>
<feature type="compositionally biased region" description="Polar residues" evidence="12">
    <location>
        <begin position="432"/>
        <end position="443"/>
    </location>
</feature>
<dbReference type="PROSITE" id="PS52014">
    <property type="entry name" value="SAMD1_WH"/>
    <property type="match status" value="1"/>
</dbReference>
<feature type="domain" description="PHD-type" evidence="13">
    <location>
        <begin position="346"/>
        <end position="398"/>
    </location>
</feature>
<dbReference type="GO" id="GO:0042393">
    <property type="term" value="F:histone binding"/>
    <property type="evidence" value="ECO:0007669"/>
    <property type="project" value="TreeGrafter"/>
</dbReference>
<evidence type="ECO:0000256" key="3">
    <source>
        <dbReference type="ARBA" id="ARBA00022499"/>
    </source>
</evidence>
<keyword evidence="4" id="KW-0597">Phosphoprotein</keyword>
<keyword evidence="7" id="KW-0862">Zinc</keyword>
<dbReference type="EMBL" id="JARPUR010000005">
    <property type="protein sequence ID" value="KAK4875783.1"/>
    <property type="molecule type" value="Genomic_DNA"/>
</dbReference>
<dbReference type="Gene3D" id="3.30.40.10">
    <property type="entry name" value="Zinc/RING finger domain, C3HC4 (zinc finger)"/>
    <property type="match status" value="2"/>
</dbReference>
<evidence type="ECO:0000256" key="5">
    <source>
        <dbReference type="ARBA" id="ARBA00022723"/>
    </source>
</evidence>
<dbReference type="InterPro" id="IPR001841">
    <property type="entry name" value="Znf_RING"/>
</dbReference>
<dbReference type="Pfam" id="PF21524">
    <property type="entry name" value="SAMD1_WH"/>
    <property type="match status" value="1"/>
</dbReference>
<evidence type="ECO:0000256" key="11">
    <source>
        <dbReference type="PROSITE-ProRule" id="PRU00175"/>
    </source>
</evidence>
<evidence type="ECO:0000256" key="2">
    <source>
        <dbReference type="ARBA" id="ARBA00022491"/>
    </source>
</evidence>
<feature type="domain" description="PHD-type" evidence="13">
    <location>
        <begin position="294"/>
        <end position="349"/>
    </location>
</feature>
<feature type="region of interest" description="Disordered" evidence="12">
    <location>
        <begin position="424"/>
        <end position="468"/>
    </location>
</feature>
<dbReference type="InterPro" id="IPR050548">
    <property type="entry name" value="PcG_chromatin_remod_factors"/>
</dbReference>
<name>A0AAN7P576_9COLE</name>
<evidence type="ECO:0000256" key="8">
    <source>
        <dbReference type="ARBA" id="ARBA00022843"/>
    </source>
</evidence>
<dbReference type="GO" id="GO:0003677">
    <property type="term" value="F:DNA binding"/>
    <property type="evidence" value="ECO:0007669"/>
    <property type="project" value="InterPro"/>
</dbReference>
<dbReference type="InterPro" id="IPR001965">
    <property type="entry name" value="Znf_PHD"/>
</dbReference>
<dbReference type="PANTHER" id="PTHR12247:SF139">
    <property type="entry name" value="ATHERIN-RELATED"/>
    <property type="match status" value="1"/>
</dbReference>
<evidence type="ECO:0000256" key="1">
    <source>
        <dbReference type="ARBA" id="ARBA00004123"/>
    </source>
</evidence>